<dbReference type="Proteomes" id="UP000183610">
    <property type="component" value="Unassembled WGS sequence"/>
</dbReference>
<dbReference type="RefSeq" id="WP_003718934.1">
    <property type="nucleotide sequence ID" value="NZ_FNMX01000003.1"/>
</dbReference>
<accession>A0AAX2DMZ3</accession>
<gene>
    <name evidence="1" type="ORF">SAMN05421782_103121</name>
</gene>
<dbReference type="Pfam" id="PF14367">
    <property type="entry name" value="DUF4411"/>
    <property type="match status" value="1"/>
</dbReference>
<dbReference type="EMBL" id="FNMX01000003">
    <property type="protein sequence ID" value="SDW41545.1"/>
    <property type="molecule type" value="Genomic_DNA"/>
</dbReference>
<name>A0AAX2DMZ3_LISIV</name>
<evidence type="ECO:0000313" key="1">
    <source>
        <dbReference type="EMBL" id="SDW41545.1"/>
    </source>
</evidence>
<dbReference type="AlphaFoldDB" id="A0AAX2DMZ3"/>
<dbReference type="PIRSF" id="PIRSF008505">
    <property type="entry name" value="UCP008505"/>
    <property type="match status" value="1"/>
</dbReference>
<dbReference type="SUPFAM" id="SSF88723">
    <property type="entry name" value="PIN domain-like"/>
    <property type="match status" value="1"/>
</dbReference>
<dbReference type="InterPro" id="IPR029060">
    <property type="entry name" value="PIN-like_dom_sf"/>
</dbReference>
<dbReference type="Gene3D" id="3.40.50.1010">
    <property type="entry name" value="5'-nuclease"/>
    <property type="match status" value="1"/>
</dbReference>
<sequence length="167" mass="19602">MYLLDTNIYISFYDRYYPKENFPTFWEEFTKVLNTNIVIPKIVTNETYQGEWFIKEFLAVNYTKEFLDHKTYVEEWGSVLQHIESSDFYKETALISERGWANATIADGWLIAIAKKEQLTIVTDETKNANLNKINPSKTCKIPDIASDLEVRCITMLDFFKEIGLKI</sequence>
<evidence type="ECO:0000313" key="2">
    <source>
        <dbReference type="Proteomes" id="UP000183610"/>
    </source>
</evidence>
<comment type="caution">
    <text evidence="1">The sequence shown here is derived from an EMBL/GenBank/DDBJ whole genome shotgun (WGS) entry which is preliminary data.</text>
</comment>
<dbReference type="InterPro" id="IPR016541">
    <property type="entry name" value="UCP008505"/>
</dbReference>
<evidence type="ECO:0008006" key="3">
    <source>
        <dbReference type="Google" id="ProtNLM"/>
    </source>
</evidence>
<proteinExistence type="predicted"/>
<organism evidence="1 2">
    <name type="scientific">Listeria ivanovii</name>
    <dbReference type="NCBI Taxonomy" id="1638"/>
    <lineage>
        <taxon>Bacteria</taxon>
        <taxon>Bacillati</taxon>
        <taxon>Bacillota</taxon>
        <taxon>Bacilli</taxon>
        <taxon>Bacillales</taxon>
        <taxon>Listeriaceae</taxon>
        <taxon>Listeria</taxon>
    </lineage>
</organism>
<protein>
    <recommendedName>
        <fullName evidence="3">DUF4411 family protein</fullName>
    </recommendedName>
</protein>
<reference evidence="1 2" key="1">
    <citation type="submission" date="2016-10" db="EMBL/GenBank/DDBJ databases">
        <authorList>
            <person name="Varghese N."/>
            <person name="Submissions S."/>
        </authorList>
    </citation>
    <scope>NUCLEOTIDE SEQUENCE [LARGE SCALE GENOMIC DNA]</scope>
    <source>
        <strain evidence="1 2">ATCC 49954</strain>
    </source>
</reference>